<dbReference type="STRING" id="623744.A0A553Q7I5"/>
<dbReference type="EMBL" id="SRMA01026256">
    <property type="protein sequence ID" value="TRY85895.1"/>
    <property type="molecule type" value="Genomic_DNA"/>
</dbReference>
<evidence type="ECO:0000256" key="4">
    <source>
        <dbReference type="ARBA" id="ARBA00022490"/>
    </source>
</evidence>
<evidence type="ECO:0000256" key="6">
    <source>
        <dbReference type="ARBA" id="ARBA00023134"/>
    </source>
</evidence>
<dbReference type="InterPro" id="IPR027417">
    <property type="entry name" value="P-loop_NTPase"/>
</dbReference>
<dbReference type="SUPFAM" id="SSF52540">
    <property type="entry name" value="P-loop containing nucleoside triphosphate hydrolases"/>
    <property type="match status" value="1"/>
</dbReference>
<dbReference type="Proteomes" id="UP000316079">
    <property type="component" value="Unassembled WGS sequence"/>
</dbReference>
<dbReference type="GO" id="GO:0005634">
    <property type="term" value="C:nucleus"/>
    <property type="evidence" value="ECO:0007669"/>
    <property type="project" value="UniProtKB-SubCell"/>
</dbReference>
<comment type="similarity">
    <text evidence="3">Belongs to the TRAFAC class dynamin-like GTPase superfamily. Very large inducible GTPase (VLIG) family.</text>
</comment>
<comment type="subcellular location">
    <subcellularLocation>
        <location evidence="2">Cytoplasm</location>
    </subcellularLocation>
    <subcellularLocation>
        <location evidence="1">Nucleus</location>
    </subcellularLocation>
</comment>
<proteinExistence type="inferred from homology"/>
<feature type="domain" description="VLIG-type G" evidence="8">
    <location>
        <begin position="656"/>
        <end position="896"/>
    </location>
</feature>
<gene>
    <name evidence="9" type="ORF">DNTS_011917</name>
</gene>
<keyword evidence="5" id="KW-0547">Nucleotide-binding</keyword>
<dbReference type="InterPro" id="IPR058641">
    <property type="entry name" value="GVIN1_dom"/>
</dbReference>
<dbReference type="PANTHER" id="PTHR22796:SF6">
    <property type="entry name" value="INTERFERON-INDUCED VERY LARGE GTPASE 1-RELATED"/>
    <property type="match status" value="1"/>
</dbReference>
<comment type="caution">
    <text evidence="9">The sequence shown here is derived from an EMBL/GenBank/DDBJ whole genome shotgun (WGS) entry which is preliminary data.</text>
</comment>
<keyword evidence="6" id="KW-0342">GTP-binding</keyword>
<dbReference type="InterPro" id="IPR057365">
    <property type="entry name" value="URGCP"/>
</dbReference>
<evidence type="ECO:0000259" key="8">
    <source>
        <dbReference type="PROSITE" id="PS51717"/>
    </source>
</evidence>
<dbReference type="Pfam" id="PF25496">
    <property type="entry name" value="URGCP"/>
    <property type="match status" value="1"/>
</dbReference>
<organism evidence="9 10">
    <name type="scientific">Danionella cerebrum</name>
    <dbReference type="NCBI Taxonomy" id="2873325"/>
    <lineage>
        <taxon>Eukaryota</taxon>
        <taxon>Metazoa</taxon>
        <taxon>Chordata</taxon>
        <taxon>Craniata</taxon>
        <taxon>Vertebrata</taxon>
        <taxon>Euteleostomi</taxon>
        <taxon>Actinopterygii</taxon>
        <taxon>Neopterygii</taxon>
        <taxon>Teleostei</taxon>
        <taxon>Ostariophysi</taxon>
        <taxon>Cypriniformes</taxon>
        <taxon>Danionidae</taxon>
        <taxon>Danioninae</taxon>
        <taxon>Danionella</taxon>
    </lineage>
</organism>
<dbReference type="Gene3D" id="3.40.50.300">
    <property type="entry name" value="P-loop containing nucleotide triphosphate hydrolases"/>
    <property type="match status" value="1"/>
</dbReference>
<keyword evidence="10" id="KW-1185">Reference proteome</keyword>
<evidence type="ECO:0000313" key="9">
    <source>
        <dbReference type="EMBL" id="TRY85895.1"/>
    </source>
</evidence>
<evidence type="ECO:0000256" key="5">
    <source>
        <dbReference type="ARBA" id="ARBA00022741"/>
    </source>
</evidence>
<dbReference type="InterPro" id="IPR030383">
    <property type="entry name" value="G_VLIG_dom"/>
</dbReference>
<protein>
    <recommendedName>
        <fullName evidence="8">VLIG-type G domain-containing protein</fullName>
    </recommendedName>
</protein>
<dbReference type="GO" id="GO:0005525">
    <property type="term" value="F:GTP binding"/>
    <property type="evidence" value="ECO:0007669"/>
    <property type="project" value="UniProtKB-KW"/>
</dbReference>
<evidence type="ECO:0000256" key="7">
    <source>
        <dbReference type="ARBA" id="ARBA00023242"/>
    </source>
</evidence>
<evidence type="ECO:0000256" key="3">
    <source>
        <dbReference type="ARBA" id="ARBA00006828"/>
    </source>
</evidence>
<sequence>MKNSLASHDALRLHKLTISKRQRSEREPFNGTKMEMNTFQGRKERHEEQLENLFRRLQLHGKYQKLKAAHVLQISNQSCGSCSSDQNAEHDFASTFIHRLLMMNYAARDVTSNMPKKPSYVFHSNNESTDHDIDVFEDIYNVQPSNEEHSNSEDIHPMDVQMAVFHCADSFLKQLLVTKLSECQYALPLLVPNPFTRQLEFPLWAFRQIKKTWKMKGAGGEVHSKTQPVYKVETPMVAFLRFGSVSASKSQLMSSLVNEKQKTFFHRDCTGSSRTRVLMDGVVEIAWYCPSGKDTDKFSECVAFCNLHGDAGDHEEQLNILTETAAVNVILLPQYDKNETDIANITNIYSKPLILLLPESDMKTTKTKIGKCKIGLKGKRQPEILQELVIAIEDICSQSSTMFSLEKLTSFSQSQIVRVDEKEDGNCNRAKRAAEQMMKKLDKEKDSLLPCQGTFWHEWSKTNKELHRPQPNETEMDISAKQAAMKKCREKQQGLKSSEFLQLFLKEMDSFRNAQEKIYFLKWLGILLDERTSENLSALRQKYATQCSEVSKLRNKHDDRKLKTEQKKVKAISKQINSANFGLEHILRELSQIYESCSFVNKNKRDLPVHFSALPSFAAEMMVSGFPLELMDGDAVHIPLIWVSAVIDKLIEKLGDVSVFVLSVLGIQSSGKSTLLNTMFGLQFAVSAGRCTRGAFMQLVKVSEDMKPQLKFDYVLVVDTEGLCAPEISGRETRNHDNELATFVVGIGNLTMINIFGENPVELHKILQIVVQAFLRMKQVKLNPSCMFVHQNVGPEAKEMCIQGRMKLQDELDEMTVLAAKEEGCDIQCFNDVIKFDAQNDVKYFAQLWEGTPPIAPPSPDYSDSAKDLKQTIVSQASAFSGMRLTHFKSRVQGLWEALLNEHFVFSFRDCFEISVYRRLETEYNTWTWKLRYAMLAIENEHLNKIVNRELTEVLENNLKTEIKQTSDEVNKSMSEYFQNDKDAAILIQWKGSFQIKINEVQETIVRETKKKLNDVLHQQQTTKRIEDQKTFYKNTLFEKSKECALQLKGDANNEEVLRGDFDALWNQWLDDIIKETQPTRKINVLQDTRQILGEMYESVPINLMKNTKDITSLPSYEDYVVFRNVSGNRSGITDIRFKDQIRALVTGIVNEMDEKIRSLPIAKMGYNIVYIQEIVQIIKTKIKVHEDEHVEYAFKKKFTVDLILNICERTQKIFIDLHRNFWEANDPRFYLEKEREDYYSVFKKYFHGVKTTAIFGEFMCSKLKEPIQESAYRKTAREMANEMKTNCDAFNGNRSKLEVCILKELAEKEHFSKFMKYIHNPKEHFKDFIRYKVNNYITEHFRTSVLPKINENIDLQKEKIVKAAREASARVTESNGGVALWLKVFTGKLSGVLIFSEETFTGMSYDDVDVKLLNEVFPNELSSVKFDTSKTFRVVNFLDKLDNKDRPDEILIQHFCDCCWVQCPFCKAICTNTLKNHRGDHSVPFHRVIGLNGWYHRGTTNLSISICTSNVATNNSFYPNHLEEKSVLWREYRTAGSQYADWCITPDVGELPYWKWFVCRFQKELENHYSKTFQGSGSIPKEWWENKKNNATESLKHLL</sequence>
<evidence type="ECO:0000313" key="10">
    <source>
        <dbReference type="Proteomes" id="UP000316079"/>
    </source>
</evidence>
<dbReference type="PROSITE" id="PS51717">
    <property type="entry name" value="G_VLIG"/>
    <property type="match status" value="1"/>
</dbReference>
<evidence type="ECO:0000256" key="2">
    <source>
        <dbReference type="ARBA" id="ARBA00004496"/>
    </source>
</evidence>
<dbReference type="PANTHER" id="PTHR22796">
    <property type="entry name" value="URG4-RELATED"/>
    <property type="match status" value="1"/>
</dbReference>
<dbReference type="GO" id="GO:0005737">
    <property type="term" value="C:cytoplasm"/>
    <property type="evidence" value="ECO:0007669"/>
    <property type="project" value="UniProtKB-SubCell"/>
</dbReference>
<evidence type="ECO:0000256" key="1">
    <source>
        <dbReference type="ARBA" id="ARBA00004123"/>
    </source>
</evidence>
<keyword evidence="7" id="KW-0539">Nucleus</keyword>
<accession>A0A553Q7I5</accession>
<dbReference type="OrthoDB" id="1597724at2759"/>
<name>A0A553Q7I5_9TELE</name>
<reference evidence="9 10" key="1">
    <citation type="journal article" date="2019" name="Sci. Data">
        <title>Hybrid genome assembly and annotation of Danionella translucida.</title>
        <authorList>
            <person name="Kadobianskyi M."/>
            <person name="Schulze L."/>
            <person name="Schuelke M."/>
            <person name="Judkewitz B."/>
        </authorList>
    </citation>
    <scope>NUCLEOTIDE SEQUENCE [LARGE SCALE GENOMIC DNA]</scope>
    <source>
        <strain evidence="9 10">Bolton</strain>
    </source>
</reference>
<keyword evidence="4" id="KW-0963">Cytoplasm</keyword>
<dbReference type="Pfam" id="PF25974">
    <property type="entry name" value="URGCP_9th"/>
    <property type="match status" value="1"/>
</dbReference>
<dbReference type="Pfam" id="PF25683">
    <property type="entry name" value="URGCP_GTPase"/>
    <property type="match status" value="1"/>
</dbReference>